<protein>
    <submittedName>
        <fullName evidence="2">Uncharacterized protein</fullName>
    </submittedName>
</protein>
<dbReference type="PATRIC" id="fig|69.6.peg.1797"/>
<evidence type="ECO:0000256" key="1">
    <source>
        <dbReference type="SAM" id="MobiDB-lite"/>
    </source>
</evidence>
<evidence type="ECO:0000313" key="2">
    <source>
        <dbReference type="EMBL" id="ALN57178.1"/>
    </source>
</evidence>
<dbReference type="KEGG" id="lez:GLE_1826"/>
<sequence length="63" mass="6753">MTASEIRRTAGFRPARTARLCVSRRGGPSSCTCLVLGKARCYTLPGHPRQPHRAGSADGRSRG</sequence>
<gene>
    <name evidence="2" type="ORF">GLE_1826</name>
</gene>
<feature type="region of interest" description="Disordered" evidence="1">
    <location>
        <begin position="43"/>
        <end position="63"/>
    </location>
</feature>
<proteinExistence type="predicted"/>
<dbReference type="EMBL" id="CP013140">
    <property type="protein sequence ID" value="ALN57178.1"/>
    <property type="molecule type" value="Genomic_DNA"/>
</dbReference>
<reference evidence="2 3" key="1">
    <citation type="submission" date="2015-11" db="EMBL/GenBank/DDBJ databases">
        <title>Genome sequences of Lysobacter enzymogenes strain C3 and Lysobacter antibioticus ATCC 29479.</title>
        <authorList>
            <person name="Kobayashi D.Y."/>
        </authorList>
    </citation>
    <scope>NUCLEOTIDE SEQUENCE [LARGE SCALE GENOMIC DNA]</scope>
    <source>
        <strain evidence="2 3">C3</strain>
    </source>
</reference>
<name>A0A0S2DF89_LYSEN</name>
<dbReference type="Proteomes" id="UP000061569">
    <property type="component" value="Chromosome"/>
</dbReference>
<dbReference type="STRING" id="69.GLE_1826"/>
<dbReference type="AlphaFoldDB" id="A0A0S2DF89"/>
<organism evidence="2 3">
    <name type="scientific">Lysobacter enzymogenes</name>
    <dbReference type="NCBI Taxonomy" id="69"/>
    <lineage>
        <taxon>Bacteria</taxon>
        <taxon>Pseudomonadati</taxon>
        <taxon>Pseudomonadota</taxon>
        <taxon>Gammaproteobacteria</taxon>
        <taxon>Lysobacterales</taxon>
        <taxon>Lysobacteraceae</taxon>
        <taxon>Lysobacter</taxon>
    </lineage>
</organism>
<accession>A0A0S2DF89</accession>
<evidence type="ECO:0000313" key="3">
    <source>
        <dbReference type="Proteomes" id="UP000061569"/>
    </source>
</evidence>